<dbReference type="KEGG" id="pchm:VFPPC_16625"/>
<dbReference type="Proteomes" id="UP000078397">
    <property type="component" value="Unassembled WGS sequence"/>
</dbReference>
<organism evidence="3 4">
    <name type="scientific">Pochonia chlamydosporia 170</name>
    <dbReference type="NCBI Taxonomy" id="1380566"/>
    <lineage>
        <taxon>Eukaryota</taxon>
        <taxon>Fungi</taxon>
        <taxon>Dikarya</taxon>
        <taxon>Ascomycota</taxon>
        <taxon>Pezizomycotina</taxon>
        <taxon>Sordariomycetes</taxon>
        <taxon>Hypocreomycetidae</taxon>
        <taxon>Hypocreales</taxon>
        <taxon>Clavicipitaceae</taxon>
        <taxon>Pochonia</taxon>
    </lineage>
</organism>
<dbReference type="GeneID" id="28858372"/>
<evidence type="ECO:0000313" key="4">
    <source>
        <dbReference type="Proteomes" id="UP000078397"/>
    </source>
</evidence>
<keyword evidence="4" id="KW-1185">Reference proteome</keyword>
<protein>
    <submittedName>
        <fullName evidence="3">Uncharacterized protein</fullName>
    </submittedName>
</protein>
<evidence type="ECO:0000256" key="2">
    <source>
        <dbReference type="SAM" id="SignalP"/>
    </source>
</evidence>
<sequence length="126" mass="13774">MPRIIRIVLASLAFAMSTLGRVPPTPAAASASASDCTTTMTITASPLPTPPFWPQCSFDGTERIYSSTVTMNHAIDCHGCRYVQLIEQFALNLRRARMPSAEEEEEGGGGGTVYEEHERLLFSHDK</sequence>
<feature type="compositionally biased region" description="Basic and acidic residues" evidence="1">
    <location>
        <begin position="114"/>
        <end position="126"/>
    </location>
</feature>
<comment type="caution">
    <text evidence="3">The sequence shown here is derived from an EMBL/GenBank/DDBJ whole genome shotgun (WGS) entry which is preliminary data.</text>
</comment>
<feature type="signal peptide" evidence="2">
    <location>
        <begin position="1"/>
        <end position="20"/>
    </location>
</feature>
<reference evidence="3 4" key="1">
    <citation type="journal article" date="2016" name="PLoS Pathog.">
        <title>Biosynthesis of antibiotic leucinostatins in bio-control fungus Purpureocillium lilacinum and their inhibition on phytophthora revealed by genome mining.</title>
        <authorList>
            <person name="Wang G."/>
            <person name="Liu Z."/>
            <person name="Lin R."/>
            <person name="Li E."/>
            <person name="Mao Z."/>
            <person name="Ling J."/>
            <person name="Yang Y."/>
            <person name="Yin W.B."/>
            <person name="Xie B."/>
        </authorList>
    </citation>
    <scope>NUCLEOTIDE SEQUENCE [LARGE SCALE GENOMIC DNA]</scope>
    <source>
        <strain evidence="3">170</strain>
    </source>
</reference>
<evidence type="ECO:0000256" key="1">
    <source>
        <dbReference type="SAM" id="MobiDB-lite"/>
    </source>
</evidence>
<name>A0A179F9T7_METCM</name>
<gene>
    <name evidence="3" type="ORF">VFPPC_16625</name>
</gene>
<dbReference type="OrthoDB" id="4941458at2759"/>
<dbReference type="EMBL" id="LSBJ02000007">
    <property type="protein sequence ID" value="OAQ62208.1"/>
    <property type="molecule type" value="Genomic_DNA"/>
</dbReference>
<proteinExistence type="predicted"/>
<keyword evidence="2" id="KW-0732">Signal</keyword>
<accession>A0A179F9T7</accession>
<evidence type="ECO:0000313" key="3">
    <source>
        <dbReference type="EMBL" id="OAQ62208.1"/>
    </source>
</evidence>
<feature type="chain" id="PRO_5008101472" evidence="2">
    <location>
        <begin position="21"/>
        <end position="126"/>
    </location>
</feature>
<feature type="region of interest" description="Disordered" evidence="1">
    <location>
        <begin position="99"/>
        <end position="126"/>
    </location>
</feature>
<dbReference type="AlphaFoldDB" id="A0A179F9T7"/>
<dbReference type="RefSeq" id="XP_018139912.1">
    <property type="nucleotide sequence ID" value="XM_018294378.1"/>
</dbReference>